<evidence type="ECO:0000259" key="4">
    <source>
        <dbReference type="SMART" id="SM00701"/>
    </source>
</evidence>
<evidence type="ECO:0000256" key="1">
    <source>
        <dbReference type="ARBA" id="ARBA00007553"/>
    </source>
</evidence>
<gene>
    <name evidence="5" type="primary">Nc_PGRP12</name>
    <name evidence="6" type="synonym">PGRP12</name>
</gene>
<dbReference type="InterPro" id="IPR006619">
    <property type="entry name" value="PGRP_domain_met/bac"/>
</dbReference>
<dbReference type="EMBL" id="AB836664">
    <property type="protein sequence ID" value="BAN63378.1"/>
    <property type="molecule type" value="mRNA"/>
</dbReference>
<dbReference type="SUPFAM" id="SSF55846">
    <property type="entry name" value="N-acetylmuramoyl-L-alanine amidase-like"/>
    <property type="match status" value="1"/>
</dbReference>
<dbReference type="InterPro" id="IPR036505">
    <property type="entry name" value="Amidase/PGRP_sf"/>
</dbReference>
<dbReference type="GO" id="GO:0009253">
    <property type="term" value="P:peptidoglycan catabolic process"/>
    <property type="evidence" value="ECO:0007669"/>
    <property type="project" value="InterPro"/>
</dbReference>
<reference evidence="6" key="2">
    <citation type="submission" date="2019-05" db="EMBL/GenBank/DDBJ databases">
        <title>A large number of peptidoglycan recognition protein genes expressed in the bacteriome of the green rice leafhopper Nephotettix cincticeps (Hemiptera, Cicadellidae).</title>
        <authorList>
            <person name="Tomizawa M."/>
            <person name="Nakamura Y."/>
            <person name="Suetsugu Y."/>
            <person name="Noda H."/>
        </authorList>
    </citation>
    <scope>NUCLEOTIDE SEQUENCE</scope>
</reference>
<dbReference type="Gene3D" id="3.40.80.10">
    <property type="entry name" value="Peptidoglycan recognition protein-like"/>
    <property type="match status" value="1"/>
</dbReference>
<evidence type="ECO:0000256" key="2">
    <source>
        <dbReference type="ARBA" id="ARBA00022588"/>
    </source>
</evidence>
<organism evidence="5">
    <name type="scientific">Nephotettix cincticeps</name>
    <name type="common">Green rice leafhopper</name>
    <name type="synonym">Selenocephalus cincticeps</name>
    <dbReference type="NCBI Taxonomy" id="94400"/>
    <lineage>
        <taxon>Eukaryota</taxon>
        <taxon>Metazoa</taxon>
        <taxon>Ecdysozoa</taxon>
        <taxon>Arthropoda</taxon>
        <taxon>Hexapoda</taxon>
        <taxon>Insecta</taxon>
        <taxon>Pterygota</taxon>
        <taxon>Neoptera</taxon>
        <taxon>Paraneoptera</taxon>
        <taxon>Hemiptera</taxon>
        <taxon>Auchenorrhyncha</taxon>
        <taxon>Membracoidea</taxon>
        <taxon>Cicadellidae</taxon>
        <taxon>Deltocephalinae</taxon>
        <taxon>Chiasmini</taxon>
        <taxon>Nephotettix</taxon>
    </lineage>
</organism>
<dbReference type="PANTHER" id="PTHR11022:SF41">
    <property type="entry name" value="PEPTIDOGLYCAN-RECOGNITION PROTEIN LC-RELATED"/>
    <property type="match status" value="1"/>
</dbReference>
<dbReference type="GO" id="GO:0045087">
    <property type="term" value="P:innate immune response"/>
    <property type="evidence" value="ECO:0007669"/>
    <property type="project" value="UniProtKB-KW"/>
</dbReference>
<keyword evidence="3" id="KW-0391">Immunity</keyword>
<dbReference type="PANTHER" id="PTHR11022">
    <property type="entry name" value="PEPTIDOGLYCAN RECOGNITION PROTEIN"/>
    <property type="match status" value="1"/>
</dbReference>
<comment type="similarity">
    <text evidence="1">Belongs to the N-acetylmuramoyl-L-alanine amidase 2 family.</text>
</comment>
<keyword evidence="2" id="KW-0399">Innate immunity</keyword>
<dbReference type="SMART" id="SM00701">
    <property type="entry name" value="PGRP"/>
    <property type="match status" value="1"/>
</dbReference>
<evidence type="ECO:0000256" key="3">
    <source>
        <dbReference type="ARBA" id="ARBA00022859"/>
    </source>
</evidence>
<evidence type="ECO:0000313" key="5">
    <source>
        <dbReference type="EMBL" id="BAN63378.1"/>
    </source>
</evidence>
<proteinExistence type="evidence at transcript level"/>
<dbReference type="GO" id="GO:0008270">
    <property type="term" value="F:zinc ion binding"/>
    <property type="evidence" value="ECO:0007669"/>
    <property type="project" value="InterPro"/>
</dbReference>
<dbReference type="InterPro" id="IPR015510">
    <property type="entry name" value="PGRP"/>
</dbReference>
<sequence length="300" mass="34855">MGDIPDAFDPKRFHNMEIDGMVWNGLRWKKKDEGPDEDESYEKPYFLEEPGIPLPNHPLESHPDWPYVLDPRIEAMTDEEDEDEKPLVFEDMRVDPSKEDITYVPPWLRPYIPPPTRASIREGEKIINKPCYIDDDPRNTWVYKEPHTPTLATVSREEWGAQGFKPKSPLDVPVKHVRFTYTGGETDDFPEALGILQTMQQKHKDLGLDDIAYNYLIGRDGAIYEGRGMYADAKRPREFDYLKGDCLDIAYLGDFKNSDPEWYLLKSAIEVINHALQIKVLDPNFKVIPYRTNQQITPKQ</sequence>
<protein>
    <submittedName>
        <fullName evidence="5 6">Peptidoglycan recognition protein</fullName>
    </submittedName>
</protein>
<dbReference type="EMBL" id="LC484305">
    <property type="protein sequence ID" value="BBK26511.1"/>
    <property type="molecule type" value="mRNA"/>
</dbReference>
<dbReference type="CDD" id="cd06583">
    <property type="entry name" value="PGRP"/>
    <property type="match status" value="1"/>
</dbReference>
<accession>S6AX06</accession>
<dbReference type="AlphaFoldDB" id="S6AX06"/>
<dbReference type="InterPro" id="IPR002502">
    <property type="entry name" value="Amidase_domain"/>
</dbReference>
<name>S6AX06_NEPCI</name>
<dbReference type="GO" id="GO:0008745">
    <property type="term" value="F:N-acetylmuramoyl-L-alanine amidase activity"/>
    <property type="evidence" value="ECO:0007669"/>
    <property type="project" value="InterPro"/>
</dbReference>
<reference evidence="5" key="1">
    <citation type="journal article" date="2013" name="Appl. Entomol. Zool. (Jpn.)">
        <title>High mortality caused by high dose of dsRNA in the green rice leafhopper Nephotettix cincticeps (Hemiptera: Cicadellidae).</title>
        <authorList>
            <person name="Tomizawa M."/>
            <person name="Noda H."/>
        </authorList>
    </citation>
    <scope>NUCLEOTIDE SEQUENCE</scope>
    <source>
        <tissue evidence="5">Mycetome</tissue>
    </source>
</reference>
<evidence type="ECO:0000313" key="6">
    <source>
        <dbReference type="EMBL" id="BBK26511.1"/>
    </source>
</evidence>
<feature type="domain" description="Peptidoglycan recognition protein family" evidence="4">
    <location>
        <begin position="151"/>
        <end position="294"/>
    </location>
</feature>